<reference evidence="2 3" key="1">
    <citation type="submission" date="2019-03" db="EMBL/GenBank/DDBJ databases">
        <title>Genomic Encyclopedia of Type Strains, Phase IV (KMG-IV): sequencing the most valuable type-strain genomes for metagenomic binning, comparative biology and taxonomic classification.</title>
        <authorList>
            <person name="Goeker M."/>
        </authorList>
    </citation>
    <scope>NUCLEOTIDE SEQUENCE [LARGE SCALE GENOMIC DNA]</scope>
    <source>
        <strain evidence="2 3">DSM 24591</strain>
    </source>
</reference>
<accession>A0A4R3M8Q6</accession>
<keyword evidence="3" id="KW-1185">Reference proteome</keyword>
<feature type="transmembrane region" description="Helical" evidence="1">
    <location>
        <begin position="67"/>
        <end position="90"/>
    </location>
</feature>
<dbReference type="Proteomes" id="UP000295525">
    <property type="component" value="Unassembled WGS sequence"/>
</dbReference>
<protein>
    <submittedName>
        <fullName evidence="2">Uncharacterized protein</fullName>
    </submittedName>
</protein>
<keyword evidence="1" id="KW-1133">Transmembrane helix</keyword>
<dbReference type="RefSeq" id="WP_132580656.1">
    <property type="nucleotide sequence ID" value="NZ_SMAJ01000003.1"/>
</dbReference>
<feature type="transmembrane region" description="Helical" evidence="1">
    <location>
        <begin position="27"/>
        <end position="47"/>
    </location>
</feature>
<proteinExistence type="predicted"/>
<keyword evidence="1" id="KW-0812">Transmembrane</keyword>
<feature type="transmembrane region" description="Helical" evidence="1">
    <location>
        <begin position="6"/>
        <end position="22"/>
    </location>
</feature>
<organism evidence="2 3">
    <name type="scientific">Paralcaligenes ureilyticus</name>
    <dbReference type="NCBI Taxonomy" id="627131"/>
    <lineage>
        <taxon>Bacteria</taxon>
        <taxon>Pseudomonadati</taxon>
        <taxon>Pseudomonadota</taxon>
        <taxon>Betaproteobacteria</taxon>
        <taxon>Burkholderiales</taxon>
        <taxon>Alcaligenaceae</taxon>
        <taxon>Paralcaligenes</taxon>
    </lineage>
</organism>
<dbReference type="AlphaFoldDB" id="A0A4R3M8Q6"/>
<keyword evidence="1" id="KW-0472">Membrane</keyword>
<dbReference type="EMBL" id="SMAJ01000003">
    <property type="protein sequence ID" value="TCT09780.1"/>
    <property type="molecule type" value="Genomic_DNA"/>
</dbReference>
<gene>
    <name evidence="2" type="ORF">EDC26_103404</name>
</gene>
<name>A0A4R3M8Q6_9BURK</name>
<evidence type="ECO:0000313" key="2">
    <source>
        <dbReference type="EMBL" id="TCT09780.1"/>
    </source>
</evidence>
<comment type="caution">
    <text evidence="2">The sequence shown here is derived from an EMBL/GenBank/DDBJ whole genome shotgun (WGS) entry which is preliminary data.</text>
</comment>
<evidence type="ECO:0000256" key="1">
    <source>
        <dbReference type="SAM" id="Phobius"/>
    </source>
</evidence>
<evidence type="ECO:0000313" key="3">
    <source>
        <dbReference type="Proteomes" id="UP000295525"/>
    </source>
</evidence>
<sequence length="94" mass="10407">MYEGFKWALSAALYAVWCAAIYQRKAYLTLAAGLLFFIYSFMAHGSLSRDIADAFGEAFGPRNTSTRAKWLCGVAIVASVTFIVTIVMVVRRVN</sequence>